<dbReference type="GO" id="GO:0005524">
    <property type="term" value="F:ATP binding"/>
    <property type="evidence" value="ECO:0007669"/>
    <property type="project" value="UniProtKB-KW"/>
</dbReference>
<dbReference type="InterPro" id="IPR036615">
    <property type="entry name" value="Mur_ligase_C_dom_sf"/>
</dbReference>
<keyword evidence="9" id="KW-1185">Reference proteome</keyword>
<keyword evidence="4" id="KW-0547">Nucleotide-binding</keyword>
<dbReference type="OrthoDB" id="5212574at2759"/>
<evidence type="ECO:0000313" key="9">
    <source>
        <dbReference type="Proteomes" id="UP000593573"/>
    </source>
</evidence>
<keyword evidence="2" id="KW-0436">Ligase</keyword>
<organism evidence="8 9">
    <name type="scientific">Gossypium klotzschianum</name>
    <dbReference type="NCBI Taxonomy" id="34286"/>
    <lineage>
        <taxon>Eukaryota</taxon>
        <taxon>Viridiplantae</taxon>
        <taxon>Streptophyta</taxon>
        <taxon>Embryophyta</taxon>
        <taxon>Tracheophyta</taxon>
        <taxon>Spermatophyta</taxon>
        <taxon>Magnoliopsida</taxon>
        <taxon>eudicotyledons</taxon>
        <taxon>Gunneridae</taxon>
        <taxon>Pentapetalae</taxon>
        <taxon>rosids</taxon>
        <taxon>malvids</taxon>
        <taxon>Malvales</taxon>
        <taxon>Malvaceae</taxon>
        <taxon>Malvoideae</taxon>
        <taxon>Gossypium</taxon>
    </lineage>
</organism>
<keyword evidence="3" id="KW-0479">Metal-binding</keyword>
<dbReference type="GO" id="GO:0005737">
    <property type="term" value="C:cytoplasm"/>
    <property type="evidence" value="ECO:0007669"/>
    <property type="project" value="TreeGrafter"/>
</dbReference>
<evidence type="ECO:0000256" key="2">
    <source>
        <dbReference type="ARBA" id="ARBA00022598"/>
    </source>
</evidence>
<dbReference type="GO" id="GO:0046872">
    <property type="term" value="F:metal ion binding"/>
    <property type="evidence" value="ECO:0007669"/>
    <property type="project" value="UniProtKB-KW"/>
</dbReference>
<dbReference type="PANTHER" id="PTHR11136:SF0">
    <property type="entry name" value="DIHYDROFOLATE SYNTHETASE-RELATED"/>
    <property type="match status" value="1"/>
</dbReference>
<dbReference type="PANTHER" id="PTHR11136">
    <property type="entry name" value="FOLYLPOLYGLUTAMATE SYNTHASE-RELATED"/>
    <property type="match status" value="1"/>
</dbReference>
<evidence type="ECO:0000256" key="6">
    <source>
        <dbReference type="ARBA" id="ARBA00022842"/>
    </source>
</evidence>
<dbReference type="SUPFAM" id="SSF53244">
    <property type="entry name" value="MurD-like peptide ligases, peptide-binding domain"/>
    <property type="match status" value="1"/>
</dbReference>
<dbReference type="Gene3D" id="3.90.190.20">
    <property type="entry name" value="Mur ligase, C-terminal domain"/>
    <property type="match status" value="1"/>
</dbReference>
<evidence type="ECO:0000256" key="3">
    <source>
        <dbReference type="ARBA" id="ARBA00022723"/>
    </source>
</evidence>
<comment type="similarity">
    <text evidence="1">Belongs to the folylpolyglutamate synthase family.</text>
</comment>
<dbReference type="GO" id="GO:0008841">
    <property type="term" value="F:dihydrofolate synthase activity"/>
    <property type="evidence" value="ECO:0007669"/>
    <property type="project" value="TreeGrafter"/>
</dbReference>
<keyword evidence="5" id="KW-0067">ATP-binding</keyword>
<name>A0A7J8V4D1_9ROSI</name>
<evidence type="ECO:0000259" key="7">
    <source>
        <dbReference type="Pfam" id="PF02875"/>
    </source>
</evidence>
<reference evidence="8 9" key="1">
    <citation type="journal article" date="2019" name="Genome Biol. Evol.">
        <title>Insights into the evolution of the New World diploid cottons (Gossypium, subgenus Houzingenia) based on genome sequencing.</title>
        <authorList>
            <person name="Grover C.E."/>
            <person name="Arick M.A. 2nd"/>
            <person name="Thrash A."/>
            <person name="Conover J.L."/>
            <person name="Sanders W.S."/>
            <person name="Peterson D.G."/>
            <person name="Frelichowski J.E."/>
            <person name="Scheffler J.A."/>
            <person name="Scheffler B.E."/>
            <person name="Wendel J.F."/>
        </authorList>
    </citation>
    <scope>NUCLEOTIDE SEQUENCE [LARGE SCALE GENOMIC DNA]</scope>
    <source>
        <strain evidence="8">57</strain>
        <tissue evidence="8">Leaf</tissue>
    </source>
</reference>
<feature type="domain" description="Mur ligase C-terminal" evidence="7">
    <location>
        <begin position="280"/>
        <end position="358"/>
    </location>
</feature>
<dbReference type="InterPro" id="IPR004101">
    <property type="entry name" value="Mur_ligase_C"/>
</dbReference>
<evidence type="ECO:0000256" key="5">
    <source>
        <dbReference type="ARBA" id="ARBA00022840"/>
    </source>
</evidence>
<comment type="caution">
    <text evidence="8">The sequence shown here is derived from an EMBL/GenBank/DDBJ whole genome shotgun (WGS) entry which is preliminary data.</text>
</comment>
<evidence type="ECO:0000256" key="4">
    <source>
        <dbReference type="ARBA" id="ARBA00022741"/>
    </source>
</evidence>
<proteinExistence type="inferred from homology"/>
<protein>
    <recommendedName>
        <fullName evidence="7">Mur ligase C-terminal domain-containing protein</fullName>
    </recommendedName>
</protein>
<sequence length="449" mass="48564">MLSIRERMSIGKMGKPVSSNALNCLFHSIKRSLNEAIVLENGCLSHFEVLTAVAFALFAQENVDIAIIEVLCLPSCWTYCSFFFLFGLIVTRQAGLGGARDATNVISSSELDASIITTIGEEHLAALGGSLESIAMAKAGIIKHGRPVILGGPFLPHIDRILRDRASSMFSPIVSASDAGVRTSIKGIGTFKGRPSQCCDLVIELDHGSQSSIELRDLNLSMLGTHQLQNAVTATCAALCLRNQGWRISNGSIRAGLENTFLPGRSQFLTSKEAEKLGLSGSTVLVDGAHTKDSAKALLETIQTTFPDSRLAIVVAMASDKDHLAFAKEFLSGKQLEAVFLTEADIAGGTSRTTSATALRDCWIQASRELGIEVLHDRMTRYRELFEDNFISSTRDSKHETIVAAQNSLSDSLRFANEILRERTRNELGILVVTGSLHIVSLVLASLNR</sequence>
<dbReference type="InterPro" id="IPR036565">
    <property type="entry name" value="Mur-like_cat_sf"/>
</dbReference>
<keyword evidence="6" id="KW-0460">Magnesium</keyword>
<dbReference type="Gene3D" id="3.40.1190.10">
    <property type="entry name" value="Mur-like, catalytic domain"/>
    <property type="match status" value="1"/>
</dbReference>
<accession>A0A7J8V4D1</accession>
<dbReference type="Proteomes" id="UP000593573">
    <property type="component" value="Unassembled WGS sequence"/>
</dbReference>
<dbReference type="EMBL" id="JABFAB010000008">
    <property type="protein sequence ID" value="MBA0657314.1"/>
    <property type="molecule type" value="Genomic_DNA"/>
</dbReference>
<dbReference type="Pfam" id="PF02875">
    <property type="entry name" value="Mur_ligase_C"/>
    <property type="match status" value="1"/>
</dbReference>
<dbReference type="GO" id="GO:0004326">
    <property type="term" value="F:tetrahydrofolylpolyglutamate synthase activity"/>
    <property type="evidence" value="ECO:0007669"/>
    <property type="project" value="InterPro"/>
</dbReference>
<dbReference type="AlphaFoldDB" id="A0A7J8V4D1"/>
<dbReference type="SUPFAM" id="SSF53623">
    <property type="entry name" value="MurD-like peptide ligases, catalytic domain"/>
    <property type="match status" value="1"/>
</dbReference>
<evidence type="ECO:0000313" key="8">
    <source>
        <dbReference type="EMBL" id="MBA0657314.1"/>
    </source>
</evidence>
<evidence type="ECO:0000256" key="1">
    <source>
        <dbReference type="ARBA" id="ARBA00008276"/>
    </source>
</evidence>
<gene>
    <name evidence="8" type="ORF">Goklo_009608</name>
</gene>
<dbReference type="InterPro" id="IPR001645">
    <property type="entry name" value="Folylpolyglutamate_synth"/>
</dbReference>